<name>A0A0P1APZ3_PLAHL</name>
<evidence type="ECO:0000313" key="2">
    <source>
        <dbReference type="Proteomes" id="UP000054928"/>
    </source>
</evidence>
<dbReference type="RefSeq" id="XP_024579485.1">
    <property type="nucleotide sequence ID" value="XM_024729072.1"/>
</dbReference>
<dbReference type="GeneID" id="36408388"/>
<accession>A0A0P1APZ3</accession>
<reference evidence="2" key="1">
    <citation type="submission" date="2014-09" db="EMBL/GenBank/DDBJ databases">
        <authorList>
            <person name="Sharma Rahul"/>
            <person name="Thines Marco"/>
        </authorList>
    </citation>
    <scope>NUCLEOTIDE SEQUENCE [LARGE SCALE GENOMIC DNA]</scope>
</reference>
<protein>
    <submittedName>
        <fullName evidence="1">Uncharacterized protein</fullName>
    </submittedName>
</protein>
<dbReference type="AlphaFoldDB" id="A0A0P1APZ3"/>
<organism evidence="1 2">
    <name type="scientific">Plasmopara halstedii</name>
    <name type="common">Downy mildew of sunflower</name>
    <dbReference type="NCBI Taxonomy" id="4781"/>
    <lineage>
        <taxon>Eukaryota</taxon>
        <taxon>Sar</taxon>
        <taxon>Stramenopiles</taxon>
        <taxon>Oomycota</taxon>
        <taxon>Peronosporomycetes</taxon>
        <taxon>Peronosporales</taxon>
        <taxon>Peronosporaceae</taxon>
        <taxon>Plasmopara</taxon>
    </lineage>
</organism>
<proteinExistence type="predicted"/>
<evidence type="ECO:0000313" key="1">
    <source>
        <dbReference type="EMBL" id="CEG43116.1"/>
    </source>
</evidence>
<sequence>MGQSSSFVSARSGASGGLQLPTYGLRLGNQQGFANEQSNLDSRGISQGAVASYGVGVPAQSFLYGIRQPQKSTTGKEILGDHKIDINVSMAFLSALYLQTREATMRLEEVVAFSDANENAIAKMGH</sequence>
<keyword evidence="2" id="KW-1185">Reference proteome</keyword>
<dbReference type="EMBL" id="CCYD01000653">
    <property type="protein sequence ID" value="CEG43116.1"/>
    <property type="molecule type" value="Genomic_DNA"/>
</dbReference>
<dbReference type="Proteomes" id="UP000054928">
    <property type="component" value="Unassembled WGS sequence"/>
</dbReference>